<dbReference type="GeneID" id="94196319"/>
<sequence>MGGRELTVPPTNLKEAIDWILTIYNRGLTRNLCDAVEKLNGFNAQNTDISESNFQDVCGKVAVGVGAFLGYNGTFLTTAGIIKTKQAGGTYTSKYEGANWPDSDLEQRRQCALIFLGCAVAVYYCIGYLYWRLNGGGWVRQTVGGVGIYLNNFLKALGYNDGELSYIGGDDVRNKLAEKFEELSKDPNSPNDYPAFLKKLEEIEQKKAIDHPLASCFLLAQEYFTSKKGTEVTDAINKLKTKFKEFSQNSEITQSSALTPNHYEKVNDIVKDLLSQAAKFKPNEASTAAPEGHGGQPTNQSSTTGSIAGALTSIAAAGGAGAAYAFNVGGVQAILGAIFNFK</sequence>
<feature type="transmembrane region" description="Helical" evidence="2">
    <location>
        <begin position="111"/>
        <end position="131"/>
    </location>
</feature>
<dbReference type="Proteomes" id="UP001497744">
    <property type="component" value="Unassembled WGS sequence"/>
</dbReference>
<evidence type="ECO:0000256" key="2">
    <source>
        <dbReference type="SAM" id="Phobius"/>
    </source>
</evidence>
<dbReference type="EMBL" id="BPLF01000003">
    <property type="protein sequence ID" value="GIX64838.1"/>
    <property type="molecule type" value="Genomic_DNA"/>
</dbReference>
<name>A0AAV4LXV0_BABCB</name>
<keyword evidence="2" id="KW-0812">Transmembrane</keyword>
<evidence type="ECO:0000313" key="3">
    <source>
        <dbReference type="EMBL" id="GIX64838.1"/>
    </source>
</evidence>
<feature type="region of interest" description="Disordered" evidence="1">
    <location>
        <begin position="283"/>
        <end position="304"/>
    </location>
</feature>
<gene>
    <name evidence="3" type="ORF">BcabD6B2_42730</name>
</gene>
<dbReference type="AlphaFoldDB" id="A0AAV4LXV0"/>
<accession>A0AAV4LXV0</accession>
<dbReference type="RefSeq" id="XP_067716907.1">
    <property type="nucleotide sequence ID" value="XM_067860806.1"/>
</dbReference>
<keyword evidence="4" id="KW-1185">Reference proteome</keyword>
<keyword evidence="2" id="KW-1133">Transmembrane helix</keyword>
<keyword evidence="2" id="KW-0472">Membrane</keyword>
<reference evidence="3 4" key="1">
    <citation type="submission" date="2021-06" db="EMBL/GenBank/DDBJ databases">
        <title>Genome sequence of Babesia caballi.</title>
        <authorList>
            <person name="Yamagishi J."/>
            <person name="Kidaka T."/>
            <person name="Ochi A."/>
        </authorList>
    </citation>
    <scope>NUCLEOTIDE SEQUENCE [LARGE SCALE GENOMIC DNA]</scope>
    <source>
        <strain evidence="3">USDA-D6B2</strain>
    </source>
</reference>
<evidence type="ECO:0000313" key="4">
    <source>
        <dbReference type="Proteomes" id="UP001497744"/>
    </source>
</evidence>
<comment type="caution">
    <text evidence="3">The sequence shown here is derived from an EMBL/GenBank/DDBJ whole genome shotgun (WGS) entry which is preliminary data.</text>
</comment>
<organism evidence="3 4">
    <name type="scientific">Babesia caballi</name>
    <dbReference type="NCBI Taxonomy" id="5871"/>
    <lineage>
        <taxon>Eukaryota</taxon>
        <taxon>Sar</taxon>
        <taxon>Alveolata</taxon>
        <taxon>Apicomplexa</taxon>
        <taxon>Aconoidasida</taxon>
        <taxon>Piroplasmida</taxon>
        <taxon>Babesiidae</taxon>
        <taxon>Babesia</taxon>
    </lineage>
</organism>
<evidence type="ECO:0000256" key="1">
    <source>
        <dbReference type="SAM" id="MobiDB-lite"/>
    </source>
</evidence>
<protein>
    <submittedName>
        <fullName evidence="3">Variant erythrocyte surface antigen-1 family protein</fullName>
    </submittedName>
</protein>
<proteinExistence type="predicted"/>